<name>A0A4U3MMM3_9ACTN</name>
<protein>
    <submittedName>
        <fullName evidence="3">Glycosyltransferase family 9 protein</fullName>
    </submittedName>
</protein>
<dbReference type="PANTHER" id="PTHR30160:SF1">
    <property type="entry name" value="LIPOPOLYSACCHARIDE 1,2-N-ACETYLGLUCOSAMINETRANSFERASE-RELATED"/>
    <property type="match status" value="1"/>
</dbReference>
<gene>
    <name evidence="3" type="ORF">FDA94_03415</name>
</gene>
<keyword evidence="4" id="KW-1185">Reference proteome</keyword>
<dbReference type="Gene3D" id="3.40.50.2000">
    <property type="entry name" value="Glycogen Phosphorylase B"/>
    <property type="match status" value="2"/>
</dbReference>
<evidence type="ECO:0000313" key="3">
    <source>
        <dbReference type="EMBL" id="TKK90825.1"/>
    </source>
</evidence>
<proteinExistence type="predicted"/>
<evidence type="ECO:0000256" key="2">
    <source>
        <dbReference type="ARBA" id="ARBA00022679"/>
    </source>
</evidence>
<dbReference type="AlphaFoldDB" id="A0A4U3MMM3"/>
<dbReference type="GO" id="GO:0008713">
    <property type="term" value="F:ADP-heptose-lipopolysaccharide heptosyltransferase activity"/>
    <property type="evidence" value="ECO:0007669"/>
    <property type="project" value="TreeGrafter"/>
</dbReference>
<dbReference type="OrthoDB" id="9807356at2"/>
<organism evidence="3 4">
    <name type="scientific">Herbidospora galbida</name>
    <dbReference type="NCBI Taxonomy" id="2575442"/>
    <lineage>
        <taxon>Bacteria</taxon>
        <taxon>Bacillati</taxon>
        <taxon>Actinomycetota</taxon>
        <taxon>Actinomycetes</taxon>
        <taxon>Streptosporangiales</taxon>
        <taxon>Streptosporangiaceae</taxon>
        <taxon>Herbidospora</taxon>
    </lineage>
</organism>
<evidence type="ECO:0000313" key="4">
    <source>
        <dbReference type="Proteomes" id="UP000308705"/>
    </source>
</evidence>
<dbReference type="InterPro" id="IPR051199">
    <property type="entry name" value="LPS_LOS_Heptosyltrfase"/>
</dbReference>
<keyword evidence="2 3" id="KW-0808">Transferase</keyword>
<keyword evidence="1" id="KW-0328">Glycosyltransferase</keyword>
<dbReference type="Pfam" id="PF01075">
    <property type="entry name" value="Glyco_transf_9"/>
    <property type="match status" value="1"/>
</dbReference>
<evidence type="ECO:0000256" key="1">
    <source>
        <dbReference type="ARBA" id="ARBA00022676"/>
    </source>
</evidence>
<dbReference type="GO" id="GO:0009244">
    <property type="term" value="P:lipopolysaccharide core region biosynthetic process"/>
    <property type="evidence" value="ECO:0007669"/>
    <property type="project" value="TreeGrafter"/>
</dbReference>
<reference evidence="3 4" key="1">
    <citation type="submission" date="2019-04" db="EMBL/GenBank/DDBJ databases">
        <title>Herbidospora sp. NEAU-GS14.nov., a novel actinomycete isolated from soil.</title>
        <authorList>
            <person name="Han L."/>
        </authorList>
    </citation>
    <scope>NUCLEOTIDE SEQUENCE [LARGE SCALE GENOMIC DNA]</scope>
    <source>
        <strain evidence="3 4">NEAU-GS14</strain>
    </source>
</reference>
<dbReference type="PANTHER" id="PTHR30160">
    <property type="entry name" value="TETRAACYLDISACCHARIDE 4'-KINASE-RELATED"/>
    <property type="match status" value="1"/>
</dbReference>
<dbReference type="SUPFAM" id="SSF53756">
    <property type="entry name" value="UDP-Glycosyltransferase/glycogen phosphorylase"/>
    <property type="match status" value="1"/>
</dbReference>
<comment type="caution">
    <text evidence="3">The sequence shown here is derived from an EMBL/GenBank/DDBJ whole genome shotgun (WGS) entry which is preliminary data.</text>
</comment>
<dbReference type="InterPro" id="IPR002201">
    <property type="entry name" value="Glyco_trans_9"/>
</dbReference>
<dbReference type="CDD" id="cd03789">
    <property type="entry name" value="GT9_LPS_heptosyltransferase"/>
    <property type="match status" value="1"/>
</dbReference>
<sequence>MALDLLVLRGLGLGDLLTGLPALRALRRAFPGHRLVLAAPTTYREILGGEVDAWLDVSGPGPVPLDTCDIAVNLHGRGPQSVAALRAVGPRLLMSHTTGPPWDPGVHEVTRWCDLLRWYGLDADPADLRLGSGGRTGPVVIHPGAASAARRWPPDRFAEVATWLHGAGWPVVVTAGPGEGALAEQAAGPEGVALAPTLRELAGLVRGARLLICGDTGVAHLASAFGTPSVVLFGPTPPVLWGPPPGPHHVLWHGRTGDPHGRAPDPGLLEITIDEVLGAARDLLEVRVT</sequence>
<dbReference type="EMBL" id="SZQA01000002">
    <property type="protein sequence ID" value="TKK90825.1"/>
    <property type="molecule type" value="Genomic_DNA"/>
</dbReference>
<dbReference type="Proteomes" id="UP000308705">
    <property type="component" value="Unassembled WGS sequence"/>
</dbReference>
<accession>A0A4U3MMM3</accession>
<dbReference type="GO" id="GO:0005829">
    <property type="term" value="C:cytosol"/>
    <property type="evidence" value="ECO:0007669"/>
    <property type="project" value="TreeGrafter"/>
</dbReference>
<dbReference type="RefSeq" id="WP_137245566.1">
    <property type="nucleotide sequence ID" value="NZ_SZQA01000002.1"/>
</dbReference>